<reference evidence="3" key="1">
    <citation type="submission" date="2015-10" db="EMBL/GenBank/DDBJ databases">
        <authorList>
            <person name="Gilbert D.G."/>
        </authorList>
    </citation>
    <scope>NUCLEOTIDE SEQUENCE</scope>
</reference>
<dbReference type="Pfam" id="PF13439">
    <property type="entry name" value="Glyco_transf_4"/>
    <property type="match status" value="1"/>
</dbReference>
<dbReference type="Pfam" id="PF00534">
    <property type="entry name" value="Glycos_transf_1"/>
    <property type="match status" value="1"/>
</dbReference>
<organism evidence="3">
    <name type="scientific">hydrothermal vent metagenome</name>
    <dbReference type="NCBI Taxonomy" id="652676"/>
    <lineage>
        <taxon>unclassified sequences</taxon>
        <taxon>metagenomes</taxon>
        <taxon>ecological metagenomes</taxon>
    </lineage>
</organism>
<feature type="domain" description="Glycosyl transferase family 1" evidence="1">
    <location>
        <begin position="207"/>
        <end position="350"/>
    </location>
</feature>
<keyword evidence="3" id="KW-0808">Transferase</keyword>
<dbReference type="PANTHER" id="PTHR45947">
    <property type="entry name" value="SULFOQUINOVOSYL TRANSFERASE SQD2"/>
    <property type="match status" value="1"/>
</dbReference>
<keyword evidence="3" id="KW-0328">Glycosyltransferase</keyword>
<sequence>MKLLIIPSWYPSNIHPESGTFFRERALILQRHGFNITIAAHIVHSARDVLKFKPDPNNGMPISDNEMIVYKTEALNSYPKLPKQAFKSYKKSISALVQHIIAKQGRPDLAFINSSLFAGASLAKYLHEQSIPYMVSEHLKEFIIADRWTAFQKICIKNSYNYASRIIATSAALKNNIQSGFNISDEKIVLIPNPADVQSFSLRTENIEGPFTFIAIALLRQEKRLDILINAFAKLIEKMPDAVLTIVGDGPEKDNLKLLSRKLNISKRVNFTGYQRKPAVAEMLRHHHVLVLSSEVETFGVALVEAMTAGLPVIATRCGGPESIVSPDTGMLVKRNDSFKLAKAMQKMIDRYCTYDPNKIRHIALEQYGDKAYVARITETISSIVQAKH</sequence>
<evidence type="ECO:0000313" key="3">
    <source>
        <dbReference type="EMBL" id="CUV08578.1"/>
    </source>
</evidence>
<dbReference type="InterPro" id="IPR050194">
    <property type="entry name" value="Glycosyltransferase_grp1"/>
</dbReference>
<protein>
    <submittedName>
        <fullName evidence="3">Glycosyltransferase</fullName>
        <ecNumber evidence="3">2.4.1.-</ecNumber>
    </submittedName>
</protein>
<dbReference type="SUPFAM" id="SSF53756">
    <property type="entry name" value="UDP-Glycosyltransferase/glycogen phosphorylase"/>
    <property type="match status" value="1"/>
</dbReference>
<accession>A0A160VDS8</accession>
<dbReference type="EC" id="2.4.1.-" evidence="3"/>
<proteinExistence type="predicted"/>
<dbReference type="InterPro" id="IPR028098">
    <property type="entry name" value="Glyco_trans_4-like_N"/>
</dbReference>
<dbReference type="Gene3D" id="3.40.50.2000">
    <property type="entry name" value="Glycogen Phosphorylase B"/>
    <property type="match status" value="2"/>
</dbReference>
<feature type="domain" description="Glycosyltransferase subfamily 4-like N-terminal" evidence="2">
    <location>
        <begin position="86"/>
        <end position="198"/>
    </location>
</feature>
<dbReference type="GO" id="GO:0016757">
    <property type="term" value="F:glycosyltransferase activity"/>
    <property type="evidence" value="ECO:0007669"/>
    <property type="project" value="UniProtKB-KW"/>
</dbReference>
<dbReference type="InterPro" id="IPR001296">
    <property type="entry name" value="Glyco_trans_1"/>
</dbReference>
<evidence type="ECO:0000259" key="1">
    <source>
        <dbReference type="Pfam" id="PF00534"/>
    </source>
</evidence>
<dbReference type="AlphaFoldDB" id="A0A160VDS8"/>
<gene>
    <name evidence="3" type="ORF">MGWOODY_Mmi1820</name>
</gene>
<evidence type="ECO:0000259" key="2">
    <source>
        <dbReference type="Pfam" id="PF13439"/>
    </source>
</evidence>
<name>A0A160VDS8_9ZZZZ</name>
<dbReference type="PANTHER" id="PTHR45947:SF3">
    <property type="entry name" value="SULFOQUINOVOSYL TRANSFERASE SQD2"/>
    <property type="match status" value="1"/>
</dbReference>
<dbReference type="EMBL" id="FAXC01000086">
    <property type="protein sequence ID" value="CUV08578.1"/>
    <property type="molecule type" value="Genomic_DNA"/>
</dbReference>